<dbReference type="InterPro" id="IPR032466">
    <property type="entry name" value="Metal_Hydrolase"/>
</dbReference>
<name>A0A9X0R2L3_9PROT</name>
<dbReference type="Gene3D" id="2.30.40.10">
    <property type="entry name" value="Urease, subunit C, domain 1"/>
    <property type="match status" value="2"/>
</dbReference>
<dbReference type="PANTHER" id="PTHR11647">
    <property type="entry name" value="HYDRANTOINASE/DIHYDROPYRIMIDINASE FAMILY MEMBER"/>
    <property type="match status" value="1"/>
</dbReference>
<gene>
    <name evidence="2" type="ORF">H7965_23305</name>
</gene>
<proteinExistence type="predicted"/>
<dbReference type="AlphaFoldDB" id="A0A9X0R2L3"/>
<evidence type="ECO:0000313" key="3">
    <source>
        <dbReference type="Proteomes" id="UP000600101"/>
    </source>
</evidence>
<feature type="domain" description="Amidohydrolase 3" evidence="1">
    <location>
        <begin position="46"/>
        <end position="549"/>
    </location>
</feature>
<dbReference type="InterPro" id="IPR050378">
    <property type="entry name" value="Metallo-dep_Hydrolases_sf"/>
</dbReference>
<dbReference type="Proteomes" id="UP000600101">
    <property type="component" value="Unassembled WGS sequence"/>
</dbReference>
<dbReference type="EMBL" id="JACOMF010000046">
    <property type="protein sequence ID" value="MBC4018225.1"/>
    <property type="molecule type" value="Genomic_DNA"/>
</dbReference>
<dbReference type="RefSeq" id="WP_186772979.1">
    <property type="nucleotide sequence ID" value="NZ_JACOMF010000046.1"/>
</dbReference>
<dbReference type="SUPFAM" id="SSF51556">
    <property type="entry name" value="Metallo-dependent hydrolases"/>
    <property type="match status" value="1"/>
</dbReference>
<protein>
    <submittedName>
        <fullName evidence="2">Amidohydrolase family protein</fullName>
    </submittedName>
</protein>
<reference evidence="2" key="1">
    <citation type="submission" date="2020-08" db="EMBL/GenBank/DDBJ databases">
        <authorList>
            <person name="Hu Y."/>
            <person name="Nguyen S.V."/>
            <person name="Li F."/>
            <person name="Fanning S."/>
        </authorList>
    </citation>
    <scope>NUCLEOTIDE SEQUENCE</scope>
    <source>
        <strain evidence="2">SYSU D8009</strain>
    </source>
</reference>
<accession>A0A9X0R2L3</accession>
<dbReference type="PANTHER" id="PTHR11647:SF1">
    <property type="entry name" value="COLLAPSIN RESPONSE MEDIATOR PROTEIN"/>
    <property type="match status" value="1"/>
</dbReference>
<dbReference type="CDD" id="cd01297">
    <property type="entry name" value="D-aminoacylase"/>
    <property type="match status" value="1"/>
</dbReference>
<dbReference type="Gene3D" id="3.20.20.140">
    <property type="entry name" value="Metal-dependent hydrolases"/>
    <property type="match status" value="2"/>
</dbReference>
<sequence length="578" mass="62646">MSNQPDLVIRGGTIVDGSGGTPFEADVAIAGGRIQQVGKVTARGAEEINAKGLIVTPGFVDIHTHYDAQATWSSRIDSSSYNGVTTALIGNCGVGFAPCRPERRDALIKLMEGVEDLPEVVLAEGLPWSWETFGEFLDTLGARHYDMDIATQVTHAPLRVHVMGERAEAHAVATPDEIQEMARLAAEGIRAGALGFSTSRAIAHKTLDGRHIPTLGTPEAELETIGRAVGGAGASWMQVISDFDDPEDEFARLQRICAASGRPMTFSLLQRESRPWLWRLLLEKIEAANRAGVRMTGQVMARPVGLMLGFELSQHPFIGRPSWTPLAALPFAEKMRALHDPALKARLLSEEAADPMLRARLNTWDMIFKLGSPPDYEPRPETSVGAIARARGMDPAALAWEWMMEQDGRAILNRPIINYADGDLEAVRSMVEHPQTLMGLGDGGAHVGIICDASSTTHMLAYWTRDRMRGPRLPLEFAVKRLTRDNALALGLADRGLVAAGHKADINVIDYERLQIRVPEMHYDLPAGGKRLVQKADGYVATIVNGAVVSREGVPTGALPGRLVRGPQQAARMAAAAE</sequence>
<dbReference type="InterPro" id="IPR013108">
    <property type="entry name" value="Amidohydro_3"/>
</dbReference>
<evidence type="ECO:0000313" key="2">
    <source>
        <dbReference type="EMBL" id="MBC4018225.1"/>
    </source>
</evidence>
<dbReference type="GO" id="GO:0016812">
    <property type="term" value="F:hydrolase activity, acting on carbon-nitrogen (but not peptide) bonds, in cyclic amides"/>
    <property type="evidence" value="ECO:0007669"/>
    <property type="project" value="TreeGrafter"/>
</dbReference>
<keyword evidence="3" id="KW-1185">Reference proteome</keyword>
<comment type="caution">
    <text evidence="2">The sequence shown here is derived from an EMBL/GenBank/DDBJ whole genome shotgun (WGS) entry which is preliminary data.</text>
</comment>
<dbReference type="GO" id="GO:0005829">
    <property type="term" value="C:cytosol"/>
    <property type="evidence" value="ECO:0007669"/>
    <property type="project" value="TreeGrafter"/>
</dbReference>
<organism evidence="2 3">
    <name type="scientific">Siccirubricoccus deserti</name>
    <dbReference type="NCBI Taxonomy" id="2013562"/>
    <lineage>
        <taxon>Bacteria</taxon>
        <taxon>Pseudomonadati</taxon>
        <taxon>Pseudomonadota</taxon>
        <taxon>Alphaproteobacteria</taxon>
        <taxon>Acetobacterales</taxon>
        <taxon>Roseomonadaceae</taxon>
        <taxon>Siccirubricoccus</taxon>
    </lineage>
</organism>
<dbReference type="Pfam" id="PF07969">
    <property type="entry name" value="Amidohydro_3"/>
    <property type="match status" value="1"/>
</dbReference>
<evidence type="ECO:0000259" key="1">
    <source>
        <dbReference type="Pfam" id="PF07969"/>
    </source>
</evidence>
<dbReference type="SUPFAM" id="SSF51338">
    <property type="entry name" value="Composite domain of metallo-dependent hydrolases"/>
    <property type="match status" value="1"/>
</dbReference>
<dbReference type="InterPro" id="IPR011059">
    <property type="entry name" value="Metal-dep_hydrolase_composite"/>
</dbReference>